<dbReference type="Proteomes" id="UP000887565">
    <property type="component" value="Unplaced"/>
</dbReference>
<keyword evidence="1" id="KW-1185">Reference proteome</keyword>
<protein>
    <submittedName>
        <fullName evidence="2">Uncharacterized protein</fullName>
    </submittedName>
</protein>
<organism evidence="1 2">
    <name type="scientific">Romanomermis culicivorax</name>
    <name type="common">Nematode worm</name>
    <dbReference type="NCBI Taxonomy" id="13658"/>
    <lineage>
        <taxon>Eukaryota</taxon>
        <taxon>Metazoa</taxon>
        <taxon>Ecdysozoa</taxon>
        <taxon>Nematoda</taxon>
        <taxon>Enoplea</taxon>
        <taxon>Dorylaimia</taxon>
        <taxon>Mermithida</taxon>
        <taxon>Mermithoidea</taxon>
        <taxon>Mermithidae</taxon>
        <taxon>Romanomermis</taxon>
    </lineage>
</organism>
<proteinExistence type="predicted"/>
<sequence>MLANAGQVTPIVISMQYIELDDHHVILRQLTSSEWKEEEEANNQCLIPLSPCCTPLVGAGSLSSASAGYKIFAATLAGAVRQVGDFQTYYDERPKHAELFRNYTEDFGYLTCNVSCQARSRIRTLWLPSARSNQLSQLSNGKDALDLQQIVV</sequence>
<evidence type="ECO:0000313" key="2">
    <source>
        <dbReference type="WBParaSite" id="nRc.2.0.1.t45364-RA"/>
    </source>
</evidence>
<name>A0A915L2K6_ROMCU</name>
<dbReference type="AlphaFoldDB" id="A0A915L2K6"/>
<dbReference type="WBParaSite" id="nRc.2.0.1.t45364-RA">
    <property type="protein sequence ID" value="nRc.2.0.1.t45364-RA"/>
    <property type="gene ID" value="nRc.2.0.1.g45364"/>
</dbReference>
<reference evidence="2" key="1">
    <citation type="submission" date="2022-11" db="UniProtKB">
        <authorList>
            <consortium name="WormBaseParasite"/>
        </authorList>
    </citation>
    <scope>IDENTIFICATION</scope>
</reference>
<evidence type="ECO:0000313" key="1">
    <source>
        <dbReference type="Proteomes" id="UP000887565"/>
    </source>
</evidence>
<accession>A0A915L2K6</accession>